<gene>
    <name evidence="3" type="ORF">NE237_007646</name>
</gene>
<dbReference type="AlphaFoldDB" id="A0A9Q0QWK9"/>
<keyword evidence="1" id="KW-0812">Transmembrane</keyword>
<dbReference type="SUPFAM" id="SSF117070">
    <property type="entry name" value="LEA14-like"/>
    <property type="match status" value="1"/>
</dbReference>
<evidence type="ECO:0000259" key="2">
    <source>
        <dbReference type="Pfam" id="PF03168"/>
    </source>
</evidence>
<evidence type="ECO:0000313" key="3">
    <source>
        <dbReference type="EMBL" id="KAJ4974472.1"/>
    </source>
</evidence>
<proteinExistence type="predicted"/>
<dbReference type="EMBL" id="JAMYWD010000004">
    <property type="protein sequence ID" value="KAJ4974472.1"/>
    <property type="molecule type" value="Genomic_DNA"/>
</dbReference>
<feature type="domain" description="Late embryogenesis abundant protein LEA-2 subgroup" evidence="2">
    <location>
        <begin position="93"/>
        <end position="187"/>
    </location>
</feature>
<dbReference type="Proteomes" id="UP001141806">
    <property type="component" value="Unassembled WGS sequence"/>
</dbReference>
<name>A0A9Q0QWK9_9MAGN</name>
<dbReference type="InterPro" id="IPR055301">
    <property type="entry name" value="Lea14-like_2"/>
</dbReference>
<keyword evidence="1" id="KW-0472">Membrane</keyword>
<dbReference type="PANTHER" id="PTHR31852">
    <property type="entry name" value="LATE EMBRYOGENESIS ABUNDANT (LEA) HYDROXYPROLINE-RICH GLYCOPROTEIN FAMILY"/>
    <property type="match status" value="1"/>
</dbReference>
<dbReference type="InterPro" id="IPR004864">
    <property type="entry name" value="LEA_2"/>
</dbReference>
<accession>A0A9Q0QWK9</accession>
<dbReference type="OrthoDB" id="1910624at2759"/>
<organism evidence="3 4">
    <name type="scientific">Protea cynaroides</name>
    <dbReference type="NCBI Taxonomy" id="273540"/>
    <lineage>
        <taxon>Eukaryota</taxon>
        <taxon>Viridiplantae</taxon>
        <taxon>Streptophyta</taxon>
        <taxon>Embryophyta</taxon>
        <taxon>Tracheophyta</taxon>
        <taxon>Spermatophyta</taxon>
        <taxon>Magnoliopsida</taxon>
        <taxon>Proteales</taxon>
        <taxon>Proteaceae</taxon>
        <taxon>Protea</taxon>
    </lineage>
</organism>
<evidence type="ECO:0000256" key="1">
    <source>
        <dbReference type="SAM" id="Phobius"/>
    </source>
</evidence>
<comment type="caution">
    <text evidence="3">The sequence shown here is derived from an EMBL/GenBank/DDBJ whole genome shotgun (WGS) entry which is preliminary data.</text>
</comment>
<dbReference type="Pfam" id="PF03168">
    <property type="entry name" value="LEA_2"/>
    <property type="match status" value="1"/>
</dbReference>
<feature type="transmembrane region" description="Helical" evidence="1">
    <location>
        <begin position="29"/>
        <end position="52"/>
    </location>
</feature>
<reference evidence="3" key="1">
    <citation type="journal article" date="2023" name="Plant J.">
        <title>The genome of the king protea, Protea cynaroides.</title>
        <authorList>
            <person name="Chang J."/>
            <person name="Duong T.A."/>
            <person name="Schoeman C."/>
            <person name="Ma X."/>
            <person name="Roodt D."/>
            <person name="Barker N."/>
            <person name="Li Z."/>
            <person name="Van de Peer Y."/>
            <person name="Mizrachi E."/>
        </authorList>
    </citation>
    <scope>NUCLEOTIDE SEQUENCE</scope>
    <source>
        <tissue evidence="3">Young leaves</tissue>
    </source>
</reference>
<dbReference type="Gene3D" id="2.60.40.1820">
    <property type="match status" value="1"/>
</dbReference>
<keyword evidence="4" id="KW-1185">Reference proteome</keyword>
<evidence type="ECO:0000313" key="4">
    <source>
        <dbReference type="Proteomes" id="UP001141806"/>
    </source>
</evidence>
<protein>
    <recommendedName>
        <fullName evidence="2">Late embryogenesis abundant protein LEA-2 subgroup domain-containing protein</fullName>
    </recommendedName>
</protein>
<keyword evidence="1" id="KW-1133">Transmembrane helix</keyword>
<sequence length="213" mass="23334">MTESVEYAVMEQHQPQDPRKRRRSCFARSVLIILLLLILLLIIILILAFTVFKIKDPTTTIVSTTVEGISPKVQAVPQPKIELNITLNLHIVVHNPNHASFTHGTGGAALVYYHGSQVGVAVIPPGTIPSNGNGTIYSEVTLEAELFMSKIGELLQDVIAGELEIETKSTVPGRVKILGIFQKHVVSVSDCQIVIGISDLKVRQQVCNYGIKY</sequence>